<protein>
    <submittedName>
        <fullName evidence="1">Uncharacterized protein</fullName>
    </submittedName>
</protein>
<dbReference type="RefSeq" id="WP_156100138.1">
    <property type="nucleotide sequence ID" value="NZ_JGYV01000010.1"/>
</dbReference>
<proteinExistence type="predicted"/>
<dbReference type="Proteomes" id="UP000029067">
    <property type="component" value="Unassembled WGS sequence"/>
</dbReference>
<keyword evidence="2" id="KW-1185">Reference proteome</keyword>
<dbReference type="EMBL" id="JGYV01000010">
    <property type="protein sequence ID" value="KFI63033.1"/>
    <property type="molecule type" value="Genomic_DNA"/>
</dbReference>
<organism evidence="1 2">
    <name type="scientific">Bifidobacterium cuniculi</name>
    <dbReference type="NCBI Taxonomy" id="1688"/>
    <lineage>
        <taxon>Bacteria</taxon>
        <taxon>Bacillati</taxon>
        <taxon>Actinomycetota</taxon>
        <taxon>Actinomycetes</taxon>
        <taxon>Bifidobacteriales</taxon>
        <taxon>Bifidobacteriaceae</taxon>
        <taxon>Bifidobacterium</taxon>
    </lineage>
</organism>
<dbReference type="AlphaFoldDB" id="A0A087AW83"/>
<evidence type="ECO:0000313" key="1">
    <source>
        <dbReference type="EMBL" id="KFI63033.1"/>
    </source>
</evidence>
<accession>A0A087AW83</accession>
<sequence length="118" mass="13406">MIANNHRTRRSYRRVHGVVTRMYAHSFDMADRDGMTVHALFPDRLATMAHGLGKGSVVDAYGLITHDGRQCVMRVERLERFTPHPHRTVTAADLPRPGFDFTDGLGSVAYVRQLRDDE</sequence>
<dbReference type="STRING" id="1688.BCUN_0866"/>
<name>A0A087AW83_9BIFI</name>
<gene>
    <name evidence="1" type="ORF">BCUN_0866</name>
</gene>
<comment type="caution">
    <text evidence="1">The sequence shown here is derived from an EMBL/GenBank/DDBJ whole genome shotgun (WGS) entry which is preliminary data.</text>
</comment>
<evidence type="ECO:0000313" key="2">
    <source>
        <dbReference type="Proteomes" id="UP000029067"/>
    </source>
</evidence>
<reference evidence="1 2" key="1">
    <citation type="submission" date="2014-03" db="EMBL/GenBank/DDBJ databases">
        <title>Genomics of Bifidobacteria.</title>
        <authorList>
            <person name="Ventura M."/>
            <person name="Milani C."/>
            <person name="Lugli G.A."/>
        </authorList>
    </citation>
    <scope>NUCLEOTIDE SEQUENCE [LARGE SCALE GENOMIC DNA]</scope>
    <source>
        <strain evidence="1 2">LMG 10738</strain>
    </source>
</reference>